<protein>
    <submittedName>
        <fullName evidence="1">Uncharacterized protein</fullName>
    </submittedName>
</protein>
<dbReference type="EMBL" id="DTIB01000032">
    <property type="protein sequence ID" value="HGB24712.1"/>
    <property type="molecule type" value="Genomic_DNA"/>
</dbReference>
<evidence type="ECO:0000313" key="1">
    <source>
        <dbReference type="EMBL" id="HGB24712.1"/>
    </source>
</evidence>
<comment type="caution">
    <text evidence="1">The sequence shown here is derived from an EMBL/GenBank/DDBJ whole genome shotgun (WGS) entry which is preliminary data.</text>
</comment>
<dbReference type="AlphaFoldDB" id="A0A7C3SKI8"/>
<gene>
    <name evidence="1" type="ORF">ENV88_01410</name>
</gene>
<sequence>MEEREFRYMRRYFELYKALRGSEQDFSWLWREIDKLCEERLSVNILVSKLSPRVEEKLDEEVLAALARETGLLEQSLRKVVARELILAMLTILEMTGRLKFKYSWK</sequence>
<proteinExistence type="predicted"/>
<accession>A0A7C3SKI8</accession>
<reference evidence="1" key="1">
    <citation type="journal article" date="2020" name="mSystems">
        <title>Genome- and Community-Level Interaction Insights into Carbon Utilization and Element Cycling Functions of Hydrothermarchaeota in Hydrothermal Sediment.</title>
        <authorList>
            <person name="Zhou Z."/>
            <person name="Liu Y."/>
            <person name="Xu W."/>
            <person name="Pan J."/>
            <person name="Luo Z.H."/>
            <person name="Li M."/>
        </authorList>
    </citation>
    <scope>NUCLEOTIDE SEQUENCE [LARGE SCALE GENOMIC DNA]</scope>
    <source>
        <strain evidence="1">SpSt-8</strain>
    </source>
</reference>
<name>A0A7C3SKI8_THEPE</name>
<organism evidence="1">
    <name type="scientific">Thermofilum pendens</name>
    <dbReference type="NCBI Taxonomy" id="2269"/>
    <lineage>
        <taxon>Archaea</taxon>
        <taxon>Thermoproteota</taxon>
        <taxon>Thermoprotei</taxon>
        <taxon>Thermofilales</taxon>
        <taxon>Thermofilaceae</taxon>
        <taxon>Thermofilum</taxon>
    </lineage>
</organism>